<dbReference type="PROSITE" id="PS00122">
    <property type="entry name" value="CARBOXYLESTERASE_B_1"/>
    <property type="match status" value="1"/>
</dbReference>
<comment type="similarity">
    <text evidence="1 3">Belongs to the type-B carboxylesterase/lipase family.</text>
</comment>
<evidence type="ECO:0000256" key="2">
    <source>
        <dbReference type="ARBA" id="ARBA00022801"/>
    </source>
</evidence>
<feature type="region of interest" description="Disordered" evidence="4">
    <location>
        <begin position="32"/>
        <end position="63"/>
    </location>
</feature>
<dbReference type="PANTHER" id="PTHR11559">
    <property type="entry name" value="CARBOXYLESTERASE"/>
    <property type="match status" value="1"/>
</dbReference>
<dbReference type="InterPro" id="IPR029058">
    <property type="entry name" value="AB_hydrolase_fold"/>
</dbReference>
<keyword evidence="2 3" id="KW-0378">Hydrolase</keyword>
<proteinExistence type="inferred from homology"/>
<comment type="caution">
    <text evidence="6">The sequence shown here is derived from an EMBL/GenBank/DDBJ whole genome shotgun (WGS) entry which is preliminary data.</text>
</comment>
<evidence type="ECO:0000313" key="7">
    <source>
        <dbReference type="Proteomes" id="UP001500984"/>
    </source>
</evidence>
<accession>A0ABP5HYY3</accession>
<dbReference type="Pfam" id="PF00135">
    <property type="entry name" value="COesterase"/>
    <property type="match status" value="1"/>
</dbReference>
<dbReference type="EMBL" id="BAAAPZ010000002">
    <property type="protein sequence ID" value="GAA2087781.1"/>
    <property type="molecule type" value="Genomic_DNA"/>
</dbReference>
<dbReference type="InterPro" id="IPR002018">
    <property type="entry name" value="CarbesteraseB"/>
</dbReference>
<dbReference type="SUPFAM" id="SSF53474">
    <property type="entry name" value="alpha/beta-Hydrolases"/>
    <property type="match status" value="1"/>
</dbReference>
<evidence type="ECO:0000256" key="3">
    <source>
        <dbReference type="RuleBase" id="RU361235"/>
    </source>
</evidence>
<feature type="domain" description="Carboxylesterase type B" evidence="5">
    <location>
        <begin position="2"/>
        <end position="469"/>
    </location>
</feature>
<organism evidence="6 7">
    <name type="scientific">Brevibacterium salitolerans</name>
    <dbReference type="NCBI Taxonomy" id="1403566"/>
    <lineage>
        <taxon>Bacteria</taxon>
        <taxon>Bacillati</taxon>
        <taxon>Actinomycetota</taxon>
        <taxon>Actinomycetes</taxon>
        <taxon>Micrococcales</taxon>
        <taxon>Brevibacteriaceae</taxon>
        <taxon>Brevibacterium</taxon>
    </lineage>
</organism>
<evidence type="ECO:0000313" key="6">
    <source>
        <dbReference type="EMBL" id="GAA2087781.1"/>
    </source>
</evidence>
<dbReference type="InterPro" id="IPR050309">
    <property type="entry name" value="Type-B_Carboxylest/Lipase"/>
</dbReference>
<evidence type="ECO:0000256" key="4">
    <source>
        <dbReference type="SAM" id="MobiDB-lite"/>
    </source>
</evidence>
<dbReference type="Proteomes" id="UP001500984">
    <property type="component" value="Unassembled WGS sequence"/>
</dbReference>
<reference evidence="7" key="1">
    <citation type="journal article" date="2019" name="Int. J. Syst. Evol. Microbiol.">
        <title>The Global Catalogue of Microorganisms (GCM) 10K type strain sequencing project: providing services to taxonomists for standard genome sequencing and annotation.</title>
        <authorList>
            <consortium name="The Broad Institute Genomics Platform"/>
            <consortium name="The Broad Institute Genome Sequencing Center for Infectious Disease"/>
            <person name="Wu L."/>
            <person name="Ma J."/>
        </authorList>
    </citation>
    <scope>NUCLEOTIDE SEQUENCE [LARGE SCALE GENOMIC DNA]</scope>
    <source>
        <strain evidence="7">JCM 15900</strain>
    </source>
</reference>
<dbReference type="EC" id="3.1.1.-" evidence="3"/>
<protein>
    <recommendedName>
        <fullName evidence="3">Carboxylic ester hydrolase</fullName>
        <ecNumber evidence="3">3.1.1.-</ecNumber>
    </recommendedName>
</protein>
<evidence type="ECO:0000259" key="5">
    <source>
        <dbReference type="Pfam" id="PF00135"/>
    </source>
</evidence>
<name>A0ABP5HYY3_9MICO</name>
<dbReference type="Gene3D" id="3.40.50.1820">
    <property type="entry name" value="alpha/beta hydrolase"/>
    <property type="match status" value="1"/>
</dbReference>
<evidence type="ECO:0000256" key="1">
    <source>
        <dbReference type="ARBA" id="ARBA00005964"/>
    </source>
</evidence>
<gene>
    <name evidence="6" type="ORF">GCM10009823_02400</name>
</gene>
<keyword evidence="7" id="KW-1185">Reference proteome</keyword>
<dbReference type="InterPro" id="IPR019826">
    <property type="entry name" value="Carboxylesterase_B_AS"/>
</dbReference>
<dbReference type="RefSeq" id="WP_291792570.1">
    <property type="nucleotide sequence ID" value="NZ_BAAAPZ010000002.1"/>
</dbReference>
<sequence>MTQVHTRSGIVEGTREAGVHAFLGVPYAQAPAHTGSPTGEFDPPQPAAPWDGVRPARSHGPTVPQYPYPPVHAELLANPLIPGEEYLNVNVWTPDPTASLPVYVFIHGGAFVHGSGAVPQYDGTAFARDGIVCVTLNYRLGAHGWLQLPDGPANIGLRDQIAALTWVRENIAAFGGDPERVTIGGESAGAMSVGALLASPAASGLFRGAILQSGAGHHSLPPETAHQVTLALAEKLGIAPTRTAFAAVPQADLLTAVKALTVQVQTERDVARFREVAANSMLFSPTVDGEVLPTAPITAMTTGTSADVPVLIGTNTDENTLFTVPSGAYEAADTAALHGTLRGLGFADPEEAAALFDDTADPRPGAALTAVLTDWMFRIPAVRAAEARAATATSPSFMYEFAWPSGTQGGRLRACHALELPFAFDTLDAEHSAALTGPEAPQALADEVHAAWVSFIRDGDPGWEPYSPDHRAVEVFDLERRTFTDPHSERTAAWEGLR</sequence>